<proteinExistence type="predicted"/>
<organism evidence="2 3">
    <name type="scientific">Tumebacillus algifaecis</name>
    <dbReference type="NCBI Taxonomy" id="1214604"/>
    <lineage>
        <taxon>Bacteria</taxon>
        <taxon>Bacillati</taxon>
        <taxon>Bacillota</taxon>
        <taxon>Bacilli</taxon>
        <taxon>Bacillales</taxon>
        <taxon>Alicyclobacillaceae</taxon>
        <taxon>Tumebacillus</taxon>
    </lineage>
</organism>
<keyword evidence="3" id="KW-1185">Reference proteome</keyword>
<evidence type="ECO:0000313" key="3">
    <source>
        <dbReference type="Proteomes" id="UP000214688"/>
    </source>
</evidence>
<accession>A0A223CWB9</accession>
<dbReference type="InterPro" id="IPR028973">
    <property type="entry name" value="PhnB-like"/>
</dbReference>
<evidence type="ECO:0000259" key="1">
    <source>
        <dbReference type="Pfam" id="PF06983"/>
    </source>
</evidence>
<dbReference type="EMBL" id="CP022657">
    <property type="protein sequence ID" value="ASS73591.1"/>
    <property type="molecule type" value="Genomic_DNA"/>
</dbReference>
<gene>
    <name evidence="2" type="ORF">CIG75_00435</name>
</gene>
<protein>
    <recommendedName>
        <fullName evidence="1">PhnB-like domain-containing protein</fullName>
    </recommendedName>
</protein>
<dbReference type="AlphaFoldDB" id="A0A223CWB9"/>
<feature type="domain" description="PhnB-like" evidence="1">
    <location>
        <begin position="3"/>
        <end position="128"/>
    </location>
</feature>
<sequence>MRLIPYLSFDGKAEEAMNFYADALGGEVTQLDRYSGARGMEIPAGYEDKVLHGRVKIGDHFLYFSDAKRDLASGEQMSLTVEFDHEEQVDRAFELLSKEGQVFMPLDKMFWGAKYAKLTDKYGIQWDLNYQYK</sequence>
<dbReference type="KEGG" id="tab:CIG75_00435"/>
<dbReference type="Proteomes" id="UP000214688">
    <property type="component" value="Chromosome"/>
</dbReference>
<reference evidence="2 3" key="1">
    <citation type="journal article" date="2015" name="Int. J. Syst. Evol. Microbiol.">
        <title>Tumebacillus algifaecis sp. nov., isolated from decomposing algal scum.</title>
        <authorList>
            <person name="Wu Y.F."/>
            <person name="Zhang B."/>
            <person name="Xing P."/>
            <person name="Wu Q.L."/>
            <person name="Liu S.J."/>
        </authorList>
    </citation>
    <scope>NUCLEOTIDE SEQUENCE [LARGE SCALE GENOMIC DNA]</scope>
    <source>
        <strain evidence="2 3">THMBR28</strain>
    </source>
</reference>
<dbReference type="InterPro" id="IPR029068">
    <property type="entry name" value="Glyas_Bleomycin-R_OHBP_Dase"/>
</dbReference>
<dbReference type="CDD" id="cd06588">
    <property type="entry name" value="PhnB_like"/>
    <property type="match status" value="1"/>
</dbReference>
<dbReference type="PANTHER" id="PTHR33990:SF1">
    <property type="entry name" value="PROTEIN YJDN"/>
    <property type="match status" value="1"/>
</dbReference>
<dbReference type="PANTHER" id="PTHR33990">
    <property type="entry name" value="PROTEIN YJDN-RELATED"/>
    <property type="match status" value="1"/>
</dbReference>
<dbReference type="Pfam" id="PF06983">
    <property type="entry name" value="3-dmu-9_3-mt"/>
    <property type="match status" value="1"/>
</dbReference>
<name>A0A223CWB9_9BACL</name>
<dbReference type="SUPFAM" id="SSF54593">
    <property type="entry name" value="Glyoxalase/Bleomycin resistance protein/Dihydroxybiphenyl dioxygenase"/>
    <property type="match status" value="1"/>
</dbReference>
<dbReference type="RefSeq" id="WP_094234851.1">
    <property type="nucleotide sequence ID" value="NZ_CP022657.1"/>
</dbReference>
<dbReference type="OrthoDB" id="9795306at2"/>
<dbReference type="Gene3D" id="3.10.180.10">
    <property type="entry name" value="2,3-Dihydroxybiphenyl 1,2-Dioxygenase, domain 1"/>
    <property type="match status" value="1"/>
</dbReference>
<evidence type="ECO:0000313" key="2">
    <source>
        <dbReference type="EMBL" id="ASS73591.1"/>
    </source>
</evidence>